<evidence type="ECO:0000256" key="1">
    <source>
        <dbReference type="SAM" id="Phobius"/>
    </source>
</evidence>
<dbReference type="AlphaFoldDB" id="A0A915KNX8"/>
<reference evidence="3" key="1">
    <citation type="submission" date="2022-11" db="UniProtKB">
        <authorList>
            <consortium name="WormBaseParasite"/>
        </authorList>
    </citation>
    <scope>IDENTIFICATION</scope>
</reference>
<feature type="transmembrane region" description="Helical" evidence="1">
    <location>
        <begin position="24"/>
        <end position="44"/>
    </location>
</feature>
<keyword evidence="1" id="KW-0812">Transmembrane</keyword>
<proteinExistence type="predicted"/>
<keyword evidence="2" id="KW-1185">Reference proteome</keyword>
<accession>A0A915KNX8</accession>
<evidence type="ECO:0000313" key="3">
    <source>
        <dbReference type="WBParaSite" id="nRc.2.0.1.t40491-RA"/>
    </source>
</evidence>
<sequence length="93" mass="10309">MCGPNDTIPVVINGWFFVNKVSQITLTPLAAIFNISLIIALIKLKSIHLHINLRLLLGNVSACSTLASIYSFIKSVTTLIMWIVGGKCRYIKY</sequence>
<evidence type="ECO:0000313" key="2">
    <source>
        <dbReference type="Proteomes" id="UP000887565"/>
    </source>
</evidence>
<dbReference type="Proteomes" id="UP000887565">
    <property type="component" value="Unplaced"/>
</dbReference>
<keyword evidence="1" id="KW-0472">Membrane</keyword>
<feature type="transmembrane region" description="Helical" evidence="1">
    <location>
        <begin position="56"/>
        <end position="73"/>
    </location>
</feature>
<name>A0A915KNX8_ROMCU</name>
<organism evidence="2 3">
    <name type="scientific">Romanomermis culicivorax</name>
    <name type="common">Nematode worm</name>
    <dbReference type="NCBI Taxonomy" id="13658"/>
    <lineage>
        <taxon>Eukaryota</taxon>
        <taxon>Metazoa</taxon>
        <taxon>Ecdysozoa</taxon>
        <taxon>Nematoda</taxon>
        <taxon>Enoplea</taxon>
        <taxon>Dorylaimia</taxon>
        <taxon>Mermithida</taxon>
        <taxon>Mermithoidea</taxon>
        <taxon>Mermithidae</taxon>
        <taxon>Romanomermis</taxon>
    </lineage>
</organism>
<protein>
    <submittedName>
        <fullName evidence="3">Uncharacterized protein</fullName>
    </submittedName>
</protein>
<dbReference type="WBParaSite" id="nRc.2.0.1.t40491-RA">
    <property type="protein sequence ID" value="nRc.2.0.1.t40491-RA"/>
    <property type="gene ID" value="nRc.2.0.1.g40491"/>
</dbReference>
<keyword evidence="1" id="KW-1133">Transmembrane helix</keyword>